<dbReference type="OMA" id="QWECKER"/>
<proteinExistence type="predicted"/>
<dbReference type="AlphaFoldDB" id="A0A1B8AER0"/>
<evidence type="ECO:0000313" key="3">
    <source>
        <dbReference type="Proteomes" id="UP000091967"/>
    </source>
</evidence>
<evidence type="ECO:0000313" key="2">
    <source>
        <dbReference type="EMBL" id="OBS18977.1"/>
    </source>
</evidence>
<gene>
    <name evidence="2" type="ORF">FPOA_10702</name>
</gene>
<reference evidence="2 3" key="1">
    <citation type="submission" date="2016-06" db="EMBL/GenBank/DDBJ databases">
        <title>Living apart together: crosstalk between the core and supernumerary genomes in a fungal plant pathogen.</title>
        <authorList>
            <person name="Vanheule A."/>
            <person name="Audenaert K."/>
            <person name="Warris S."/>
            <person name="Van De Geest H."/>
            <person name="Schijlen E."/>
            <person name="Hofte M."/>
            <person name="De Saeger S."/>
            <person name="Haesaert G."/>
            <person name="Waalwijk C."/>
            <person name="Van Der Lee T."/>
        </authorList>
    </citation>
    <scope>NUCLEOTIDE SEQUENCE [LARGE SCALE GENOMIC DNA]</scope>
    <source>
        <strain evidence="2 3">2516</strain>
    </source>
</reference>
<name>A0A1B8AER0_FUSPO</name>
<feature type="region of interest" description="Disordered" evidence="1">
    <location>
        <begin position="1"/>
        <end position="59"/>
    </location>
</feature>
<feature type="compositionally biased region" description="Polar residues" evidence="1">
    <location>
        <begin position="1"/>
        <end position="18"/>
    </location>
</feature>
<organism evidence="2 3">
    <name type="scientific">Fusarium poae</name>
    <dbReference type="NCBI Taxonomy" id="36050"/>
    <lineage>
        <taxon>Eukaryota</taxon>
        <taxon>Fungi</taxon>
        <taxon>Dikarya</taxon>
        <taxon>Ascomycota</taxon>
        <taxon>Pezizomycotina</taxon>
        <taxon>Sordariomycetes</taxon>
        <taxon>Hypocreomycetidae</taxon>
        <taxon>Hypocreales</taxon>
        <taxon>Nectriaceae</taxon>
        <taxon>Fusarium</taxon>
    </lineage>
</organism>
<protein>
    <submittedName>
        <fullName evidence="2">Uncharacterized protein</fullName>
    </submittedName>
</protein>
<dbReference type="PANTHER" id="PTHR39697:SF1">
    <property type="entry name" value="RICIN B LECTIN DOMAIN-CONTAINING PROTEIN"/>
    <property type="match status" value="1"/>
</dbReference>
<keyword evidence="3" id="KW-1185">Reference proteome</keyword>
<evidence type="ECO:0000256" key="1">
    <source>
        <dbReference type="SAM" id="MobiDB-lite"/>
    </source>
</evidence>
<feature type="compositionally biased region" description="Polar residues" evidence="1">
    <location>
        <begin position="44"/>
        <end position="59"/>
    </location>
</feature>
<comment type="caution">
    <text evidence="2">The sequence shown here is derived from an EMBL/GenBank/DDBJ whole genome shotgun (WGS) entry which is preliminary data.</text>
</comment>
<dbReference type="EMBL" id="LYXU01000004">
    <property type="protein sequence ID" value="OBS18977.1"/>
    <property type="molecule type" value="Genomic_DNA"/>
</dbReference>
<accession>A0A1B8AER0</accession>
<sequence length="211" mass="23962">MSSSASSVGAMTPATTEVDQLDHWLDSLTVGTNTPTHTERTPTASESGDNTTDYTPTASGSCDNTTDYIGLTRKSDPHHDGRYIILDVSRSRALTCHDGYLRLETIDLNIPHQHVSEQAQWECKERGGFRGFKNIAARTFLGHDVWWDFYAKVYHHKGWEDFTLCRREGGLYWIQTLDWWTQRQVSAKEDGIGLFRQDDGGTLWEFVKVSN</sequence>
<dbReference type="PANTHER" id="PTHR39697">
    <property type="entry name" value="RICIN B LECTIN DOMAIN-CONTAINING PROTEIN-RELATED"/>
    <property type="match status" value="1"/>
</dbReference>
<dbReference type="Proteomes" id="UP000091967">
    <property type="component" value="Unassembled WGS sequence"/>
</dbReference>